<dbReference type="EMBL" id="CP069036">
    <property type="protein sequence ID" value="QRD03001.1"/>
    <property type="molecule type" value="Genomic_DNA"/>
</dbReference>
<accession>A0A7U2FD23</accession>
<evidence type="ECO:0000313" key="1">
    <source>
        <dbReference type="EMBL" id="QRD03001.1"/>
    </source>
</evidence>
<dbReference type="VEuPathDB" id="FungiDB:JI435_418930"/>
<proteinExistence type="predicted"/>
<sequence length="54" mass="5921">MTAPSWGNPRLWHANGESDYPNFQSPRLIAAAKRKGSCGQHFQVDGPTARPLIS</sequence>
<dbReference type="AlphaFoldDB" id="A0A7U2FD23"/>
<name>A0A7U2FD23_PHANO</name>
<gene>
    <name evidence="1" type="ORF">JI435_418930</name>
</gene>
<reference evidence="2" key="1">
    <citation type="journal article" date="2021" name="BMC Genomics">
        <title>Chromosome-level genome assembly and manually-curated proteome of model necrotroph Parastagonospora nodorum Sn15 reveals a genome-wide trove of candidate effector homologs, and redundancy of virulence-related functions within an accessory chromosome.</title>
        <authorList>
            <person name="Bertazzoni S."/>
            <person name="Jones D.A.B."/>
            <person name="Phan H.T."/>
            <person name="Tan K.-C."/>
            <person name="Hane J.K."/>
        </authorList>
    </citation>
    <scope>NUCLEOTIDE SEQUENCE [LARGE SCALE GENOMIC DNA]</scope>
    <source>
        <strain evidence="2">SN15 / ATCC MYA-4574 / FGSC 10173)</strain>
    </source>
</reference>
<organism evidence="1 2">
    <name type="scientific">Phaeosphaeria nodorum (strain SN15 / ATCC MYA-4574 / FGSC 10173)</name>
    <name type="common">Glume blotch fungus</name>
    <name type="synonym">Parastagonospora nodorum</name>
    <dbReference type="NCBI Taxonomy" id="321614"/>
    <lineage>
        <taxon>Eukaryota</taxon>
        <taxon>Fungi</taxon>
        <taxon>Dikarya</taxon>
        <taxon>Ascomycota</taxon>
        <taxon>Pezizomycotina</taxon>
        <taxon>Dothideomycetes</taxon>
        <taxon>Pleosporomycetidae</taxon>
        <taxon>Pleosporales</taxon>
        <taxon>Pleosporineae</taxon>
        <taxon>Phaeosphaeriaceae</taxon>
        <taxon>Parastagonospora</taxon>
    </lineage>
</organism>
<dbReference type="Proteomes" id="UP000663193">
    <property type="component" value="Chromosome 14"/>
</dbReference>
<keyword evidence="2" id="KW-1185">Reference proteome</keyword>
<protein>
    <submittedName>
        <fullName evidence="1">Uncharacterized protein</fullName>
    </submittedName>
</protein>
<evidence type="ECO:0000313" key="2">
    <source>
        <dbReference type="Proteomes" id="UP000663193"/>
    </source>
</evidence>